<protein>
    <submittedName>
        <fullName evidence="9">SusC/RagA family TonB-linked outer membrane protein</fullName>
    </submittedName>
</protein>
<dbReference type="Pfam" id="PF07715">
    <property type="entry name" value="Plug"/>
    <property type="match status" value="1"/>
</dbReference>
<name>A0A917IVR6_9BACT</name>
<feature type="domain" description="Secretin/TonB short N-terminal" evidence="8">
    <location>
        <begin position="61"/>
        <end position="112"/>
    </location>
</feature>
<comment type="similarity">
    <text evidence="7">Belongs to the TonB-dependent receptor family.</text>
</comment>
<dbReference type="InterPro" id="IPR023996">
    <property type="entry name" value="TonB-dep_OMP_SusC/RagA"/>
</dbReference>
<dbReference type="EMBL" id="BMIB01000002">
    <property type="protein sequence ID" value="GGH64564.1"/>
    <property type="molecule type" value="Genomic_DNA"/>
</dbReference>
<dbReference type="Pfam" id="PF07660">
    <property type="entry name" value="STN"/>
    <property type="match status" value="1"/>
</dbReference>
<organism evidence="9 10">
    <name type="scientific">Filimonas zeae</name>
    <dbReference type="NCBI Taxonomy" id="1737353"/>
    <lineage>
        <taxon>Bacteria</taxon>
        <taxon>Pseudomonadati</taxon>
        <taxon>Bacteroidota</taxon>
        <taxon>Chitinophagia</taxon>
        <taxon>Chitinophagales</taxon>
        <taxon>Chitinophagaceae</taxon>
        <taxon>Filimonas</taxon>
    </lineage>
</organism>
<evidence type="ECO:0000259" key="8">
    <source>
        <dbReference type="SMART" id="SM00965"/>
    </source>
</evidence>
<proteinExistence type="inferred from homology"/>
<evidence type="ECO:0000256" key="5">
    <source>
        <dbReference type="ARBA" id="ARBA00023136"/>
    </source>
</evidence>
<dbReference type="InterPro" id="IPR039426">
    <property type="entry name" value="TonB-dep_rcpt-like"/>
</dbReference>
<evidence type="ECO:0000313" key="10">
    <source>
        <dbReference type="Proteomes" id="UP000627292"/>
    </source>
</evidence>
<dbReference type="AlphaFoldDB" id="A0A917IVR6"/>
<evidence type="ECO:0000256" key="6">
    <source>
        <dbReference type="ARBA" id="ARBA00023237"/>
    </source>
</evidence>
<comment type="subcellular location">
    <subcellularLocation>
        <location evidence="1 7">Cell outer membrane</location>
        <topology evidence="1 7">Multi-pass membrane protein</topology>
    </subcellularLocation>
</comment>
<dbReference type="RefSeq" id="WP_188951580.1">
    <property type="nucleotide sequence ID" value="NZ_BMIB01000002.1"/>
</dbReference>
<dbReference type="Proteomes" id="UP000627292">
    <property type="component" value="Unassembled WGS sequence"/>
</dbReference>
<keyword evidence="10" id="KW-1185">Reference proteome</keyword>
<evidence type="ECO:0000256" key="1">
    <source>
        <dbReference type="ARBA" id="ARBA00004571"/>
    </source>
</evidence>
<dbReference type="GO" id="GO:0009279">
    <property type="term" value="C:cell outer membrane"/>
    <property type="evidence" value="ECO:0007669"/>
    <property type="project" value="UniProtKB-SubCell"/>
</dbReference>
<dbReference type="SUPFAM" id="SSF49464">
    <property type="entry name" value="Carboxypeptidase regulatory domain-like"/>
    <property type="match status" value="1"/>
</dbReference>
<evidence type="ECO:0000256" key="4">
    <source>
        <dbReference type="ARBA" id="ARBA00022692"/>
    </source>
</evidence>
<reference evidence="9" key="1">
    <citation type="journal article" date="2014" name="Int. J. Syst. Evol. Microbiol.">
        <title>Complete genome sequence of Corynebacterium casei LMG S-19264T (=DSM 44701T), isolated from a smear-ripened cheese.</title>
        <authorList>
            <consortium name="US DOE Joint Genome Institute (JGI-PGF)"/>
            <person name="Walter F."/>
            <person name="Albersmeier A."/>
            <person name="Kalinowski J."/>
            <person name="Ruckert C."/>
        </authorList>
    </citation>
    <scope>NUCLEOTIDE SEQUENCE</scope>
    <source>
        <strain evidence="9">CGMCC 1.15290</strain>
    </source>
</reference>
<keyword evidence="4 7" id="KW-0812">Transmembrane</keyword>
<dbReference type="InterPro" id="IPR023997">
    <property type="entry name" value="TonB-dep_OMP_SusC/RagA_CS"/>
</dbReference>
<evidence type="ECO:0000256" key="3">
    <source>
        <dbReference type="ARBA" id="ARBA00022452"/>
    </source>
</evidence>
<reference evidence="9" key="2">
    <citation type="submission" date="2020-09" db="EMBL/GenBank/DDBJ databases">
        <authorList>
            <person name="Sun Q."/>
            <person name="Zhou Y."/>
        </authorList>
    </citation>
    <scope>NUCLEOTIDE SEQUENCE</scope>
    <source>
        <strain evidence="9">CGMCC 1.15290</strain>
    </source>
</reference>
<keyword evidence="5 7" id="KW-0472">Membrane</keyword>
<dbReference type="InterPro" id="IPR036942">
    <property type="entry name" value="Beta-barrel_TonB_sf"/>
</dbReference>
<dbReference type="SMART" id="SM00965">
    <property type="entry name" value="STN"/>
    <property type="match status" value="1"/>
</dbReference>
<evidence type="ECO:0000256" key="2">
    <source>
        <dbReference type="ARBA" id="ARBA00022448"/>
    </source>
</evidence>
<sequence length="1207" mass="132893">MYKTNSYNSTEYRMSAARGIFILALFFLFSVSAKAQNNISITVKGQPMAAVLEQLKEKSGLRILYNGRTIKDCRPVTVKLRNVTIEQALNEIFTGQPVKYTITRGVIVVSSKAEGNSVTETVGGPAAAAPTISISGTVSGVDNRPLPGASITEQLTGAVTVTADNGAFMAMNVPIDGQLIFSFIGYESDTIAVNANQIYAVRLKPAANKMEEVFVSTGYQKLSRERATGSFAKPDMKVFEERTGSMDVISRLDGLVPGLTVVSGTSGVVNTGGGANSSRYGNGNTTQKSLVRGQSSVALSTDPLYVVNGLPVVDFNTINPNDIADISVLKDAAATAIWGARAANGVIVVTTKSGNRGSKLKVSYNGFVNFMGKPDQGYSNVMNSSQYITVAKQLFNPVQFPYATLGTSYVAPHDQIMYDGYRGKLTADQVTKALDSLAGLDNRSQIRDLFFRNAYTANHTLSVSGGSANYAFYGSLAYTDIHAFGVGQSDKTYRITLNQDMTITKWLKASLFTSLNNTVRKSVNLPDFSNNSFIPYQLFQDEQGRSLKMNFVQGLTPETRADYQARSRINLDYDPVSERNDGFSRTNNIAANITGDITIQLMKGLSFQGTYGFQKAPGTTYDYMDHDAYRVRRQALDFTVAPSAASVPVYYLPLTGGTYTQTYNEQRSWTVRNQLIYNTRLRNNKDRLSLQAGHEARETFMYGTNMITRGYNYDLQTSPYIDYGVLSKGIIGAVSSFRSVLSDQTMTRHEETSRYESYFALAGYTYNDKYNLDVSWRVDHSNLFGASTSAQNKPVYSIGGKWNMSRESFLQPAKWIDNLALRVTYGITGNSPYTGSAAIDDILVVEFPMNPAVAGTGVRVNLPSNPLLSWESTKTYNAGLDFAAVKSRISGSLDFYYKNTTDLLGSMPANILTGYYKINGNIGQLVNKGFEAMVKSVNVRERLFEWNTTLTFSYNNNRLVSYQGASPAPTTAAEKVSAFYLKGLRMSPLFAYRYAGLDNAGNPQIIKADGSKTSGPNAAQVDDVVYAGTTVPVFNGGFSNNFRFRRFSLTCNMVYNLGHVMRKDINSFYTGRIMGNPGTFTGNLHPDLLKRWQKAGDELTTDIPGYVASENPFVSTRNLDYYRYANTNVVSASYIKLRDVTLSWQFPRQLLDKAGIASASVYVQAGNFMVWRKNSLNIDPEYHDLSSGIRFIPPYKHTYSVGLNVNF</sequence>
<gene>
    <name evidence="9" type="ORF">GCM10011379_16750</name>
</gene>
<dbReference type="Pfam" id="PF13715">
    <property type="entry name" value="CarbopepD_reg_2"/>
    <property type="match status" value="1"/>
</dbReference>
<evidence type="ECO:0000313" key="9">
    <source>
        <dbReference type="EMBL" id="GGH64564.1"/>
    </source>
</evidence>
<dbReference type="InterPro" id="IPR012910">
    <property type="entry name" value="Plug_dom"/>
</dbReference>
<keyword evidence="3 7" id="KW-1134">Transmembrane beta strand</keyword>
<dbReference type="NCBIfam" id="TIGR04056">
    <property type="entry name" value="OMP_RagA_SusC"/>
    <property type="match status" value="1"/>
</dbReference>
<dbReference type="InterPro" id="IPR008969">
    <property type="entry name" value="CarboxyPept-like_regulatory"/>
</dbReference>
<keyword evidence="6 7" id="KW-0998">Cell outer membrane</keyword>
<dbReference type="NCBIfam" id="TIGR04057">
    <property type="entry name" value="SusC_RagA_signa"/>
    <property type="match status" value="1"/>
</dbReference>
<dbReference type="InterPro" id="IPR037066">
    <property type="entry name" value="Plug_dom_sf"/>
</dbReference>
<evidence type="ECO:0000256" key="7">
    <source>
        <dbReference type="PROSITE-ProRule" id="PRU01360"/>
    </source>
</evidence>
<keyword evidence="2 7" id="KW-0813">Transport</keyword>
<dbReference type="SUPFAM" id="SSF56935">
    <property type="entry name" value="Porins"/>
    <property type="match status" value="1"/>
</dbReference>
<accession>A0A917IVR6</accession>
<dbReference type="InterPro" id="IPR011662">
    <property type="entry name" value="Secretin/TonB_short_N"/>
</dbReference>
<dbReference type="Gene3D" id="2.40.170.20">
    <property type="entry name" value="TonB-dependent receptor, beta-barrel domain"/>
    <property type="match status" value="1"/>
</dbReference>
<dbReference type="Gene3D" id="2.170.130.10">
    <property type="entry name" value="TonB-dependent receptor, plug domain"/>
    <property type="match status" value="1"/>
</dbReference>
<dbReference type="Gene3D" id="3.55.50.30">
    <property type="match status" value="1"/>
</dbReference>
<comment type="caution">
    <text evidence="9">The sequence shown here is derived from an EMBL/GenBank/DDBJ whole genome shotgun (WGS) entry which is preliminary data.</text>
</comment>
<dbReference type="PROSITE" id="PS52016">
    <property type="entry name" value="TONB_DEPENDENT_REC_3"/>
    <property type="match status" value="1"/>
</dbReference>